<dbReference type="AlphaFoldDB" id="A0A9Q0DU67"/>
<dbReference type="OrthoDB" id="6429998at2759"/>
<reference evidence="1" key="1">
    <citation type="submission" date="2022-07" db="EMBL/GenBank/DDBJ databases">
        <title>Chromosome-level genome of Muraenolepis orangiensis.</title>
        <authorList>
            <person name="Kim J."/>
        </authorList>
    </citation>
    <scope>NUCLEOTIDE SEQUENCE</scope>
    <source>
        <strain evidence="1">KU_S4_2022</strain>
        <tissue evidence="1">Muscle</tissue>
    </source>
</reference>
<dbReference type="Gene3D" id="1.25.40.490">
    <property type="match status" value="1"/>
</dbReference>
<dbReference type="PANTHER" id="PTHR14449">
    <property type="entry name" value="FANCONI ANEMIA GROUP F PROTEIN FANCF"/>
    <property type="match status" value="1"/>
</dbReference>
<comment type="caution">
    <text evidence="1">The sequence shown here is derived from an EMBL/GenBank/DDBJ whole genome shotgun (WGS) entry which is preliminary data.</text>
</comment>
<sequence>MEGVLNNLKNTAELLAVAQTDVVKQWDKQTLDRAFQWTLYCQHLHSRFYSNKAIRTIMERQLQATNESLRATFPGYADIAFVDLSRCQHVLLTKLLKNPALPKAIVGILCGSLSPMEMNDNEQQDATGHCNQLIACKSACRVLRAMHRKTTAFPSGDAEVQGMMLMERLDAAFGGGGGGGEEEARELLESMLHTCEEEDNVIEVIASALTRNNTTTAEIASHGFLLKWLQQNEQMLLKLCLHVPVEYIMRQVGENMQFRAVYCDVLRRWASDMTFDIHEGEWVPTGTMAGGSFEKLTCHFRALFETCPLQREDMETELKARKTSDGDFDVKGLSVWGDLLAVLTT</sequence>
<protein>
    <recommendedName>
        <fullName evidence="3">FA complementation group F</fullName>
    </recommendedName>
</protein>
<dbReference type="InterPro" id="IPR035428">
    <property type="entry name" value="FANCF"/>
</dbReference>
<evidence type="ECO:0000313" key="2">
    <source>
        <dbReference type="Proteomes" id="UP001148018"/>
    </source>
</evidence>
<organism evidence="1 2">
    <name type="scientific">Muraenolepis orangiensis</name>
    <name type="common">Patagonian moray cod</name>
    <dbReference type="NCBI Taxonomy" id="630683"/>
    <lineage>
        <taxon>Eukaryota</taxon>
        <taxon>Metazoa</taxon>
        <taxon>Chordata</taxon>
        <taxon>Craniata</taxon>
        <taxon>Vertebrata</taxon>
        <taxon>Euteleostomi</taxon>
        <taxon>Actinopterygii</taxon>
        <taxon>Neopterygii</taxon>
        <taxon>Teleostei</taxon>
        <taxon>Neoteleostei</taxon>
        <taxon>Acanthomorphata</taxon>
        <taxon>Zeiogadaria</taxon>
        <taxon>Gadariae</taxon>
        <taxon>Gadiformes</taxon>
        <taxon>Muraenolepidoidei</taxon>
        <taxon>Muraenolepididae</taxon>
        <taxon>Muraenolepis</taxon>
    </lineage>
</organism>
<accession>A0A9Q0DU67</accession>
<dbReference type="InterPro" id="IPR038505">
    <property type="entry name" value="FANCF_C_sf"/>
</dbReference>
<keyword evidence="2" id="KW-1185">Reference proteome</keyword>
<dbReference type="GO" id="GO:0036297">
    <property type="term" value="P:interstrand cross-link repair"/>
    <property type="evidence" value="ECO:0007669"/>
    <property type="project" value="InterPro"/>
</dbReference>
<gene>
    <name evidence="1" type="ORF">NHX12_002306</name>
</gene>
<proteinExistence type="predicted"/>
<name>A0A9Q0DU67_9TELE</name>
<dbReference type="EMBL" id="JANIIK010000110">
    <property type="protein sequence ID" value="KAJ3595894.1"/>
    <property type="molecule type" value="Genomic_DNA"/>
</dbReference>
<dbReference type="PANTHER" id="PTHR14449:SF2">
    <property type="entry name" value="FANCONI ANEMIA GROUP F PROTEIN"/>
    <property type="match status" value="1"/>
</dbReference>
<evidence type="ECO:0000313" key="1">
    <source>
        <dbReference type="EMBL" id="KAJ3595894.1"/>
    </source>
</evidence>
<dbReference type="GO" id="GO:0043240">
    <property type="term" value="C:Fanconi anaemia nuclear complex"/>
    <property type="evidence" value="ECO:0007669"/>
    <property type="project" value="InterPro"/>
</dbReference>
<dbReference type="Proteomes" id="UP001148018">
    <property type="component" value="Unassembled WGS sequence"/>
</dbReference>
<dbReference type="Pfam" id="PF11107">
    <property type="entry name" value="FANCF"/>
    <property type="match status" value="1"/>
</dbReference>
<evidence type="ECO:0008006" key="3">
    <source>
        <dbReference type="Google" id="ProtNLM"/>
    </source>
</evidence>